<gene>
    <name evidence="6" type="ORF">ACHHYP_03952</name>
</gene>
<evidence type="ECO:0000259" key="5">
    <source>
        <dbReference type="Pfam" id="PF23354"/>
    </source>
</evidence>
<dbReference type="AlphaFoldDB" id="A0A1V9Z2N3"/>
<dbReference type="PANTHER" id="PTHR21286">
    <property type="entry name" value="NUCLEAR PORE COMPLEX PROTEIN NUP160"/>
    <property type="match status" value="1"/>
</dbReference>
<proteinExistence type="predicted"/>
<feature type="domain" description="NUP160 middle TPR" evidence="5">
    <location>
        <begin position="837"/>
        <end position="1003"/>
    </location>
</feature>
<dbReference type="OrthoDB" id="67716at2759"/>
<protein>
    <recommendedName>
        <fullName evidence="8">Nuclear pore complex protein</fullName>
    </recommendedName>
</protein>
<evidence type="ECO:0000313" key="6">
    <source>
        <dbReference type="EMBL" id="OQR92211.1"/>
    </source>
</evidence>
<sequence length="1254" mass="134153">MGGSAVPALQEVPLAYVEKETDSVFRVRSKLQQVPAHAPPQRVESLGGGFVLQKTRFVSYRAIGKHVLLWENAIQDDSNGLEKVTSGKASLAIQLPESVAPHGVRVFESLDKQFVSICVVTCAKTVHRFCYKIESALFSSEGRDEVAFAMTSLPLQTAISAVCWLDECNVVVGGDDGAMVAINVGLSIFGHSHASFHEVALADHAGLQWIWGGFGLGAARAHAVVAIVPVPDTSSDNSDTLVLSVSADYVARLWSYEQLACLCSQALAPALGLSADADAAVAASMAFVDNRVLLHATSAHKATDIVLLRGDLSAKGINLDVARRFVIDQLPTNVRLVDFAVDDHRLFSVWRALHGDYVVQHPLALTGPKHVQGVVVGGLQAWTAKHATDDDALPKDVVDMQQIDSFYLHRLFVSGRFNDECLRQTLATLVAAPSATVDGPRLRRALLDAVHRQWSLQETKGANPYTLRVTVWRHVLSVAAKHWATENVPLGFVACELLGSPVLLRRNHMSIFFPSPAAIVSPRPAAVAELHDAVLPFFAAFPMATYYASLQRQWQSDLDADVVAAVSIDDVLQAGLLADTTAGRGAPTVCARTAAVLSGDAATQIAVLDALVAHVQLPETPSTPALASADVAATDLALALHRMGAVVVQELLAAAATSACLAAFLLDAQPSFLAPATVRHLESATLPSLLAAVTRWAGVHWLAGQTLPTTGGAVLQAFAATQLDDVVVDSDLGAATMAFLHRVADTPTLVTFLESHRLHSVLRVVLRQREGADDARHTYLLGECLLIEGVGSASALCFERAVCHFVRVVHLEGPALVVDITGLLKEHLPRGCEGHLVAFLQAALVDVNDDVTCEFMWYNLFKLYVADGAYEAAHGALQRLVALGTSGPSLDECVRYFVLQLCDAGRLDVVCDFGWGEFEPQVEELLLWQAANTHAHVAVARSSQSAAALYRLLYSFYVARNRYVHAARAMYSLFLRLELEPFNPALLEVQRDALLAAANVLELVPADHKWFVSQAGLASDAGDSALAVVTAADVGKQLLLVRGKLALPGDAGEFGKLSAPEVVSLLLTHLSSTPRTALQTIELATALASAFALDLKVVVRAVTRAWIAATVPESLLETVLVHLANPELSLAAVDTALSLRVAVPRWLREYILAASRPSGAGQKLLALLLQHGALEDALATADALVPATSGLSPDAFGYKAESSWLPYALVDTLLESVASVESLQPQATAFTHKLETYFRYVKALDTAAIMRPIA</sequence>
<comment type="caution">
    <text evidence="6">The sequence shown here is derived from an EMBL/GenBank/DDBJ whole genome shotgun (WGS) entry which is preliminary data.</text>
</comment>
<name>A0A1V9Z2N3_ACHHY</name>
<keyword evidence="2" id="KW-0813">Transport</keyword>
<dbReference type="Proteomes" id="UP000243579">
    <property type="component" value="Unassembled WGS sequence"/>
</dbReference>
<reference evidence="6 7" key="1">
    <citation type="journal article" date="2014" name="Genome Biol. Evol.">
        <title>The secreted proteins of Achlya hypogyna and Thraustotheca clavata identify the ancestral oomycete secretome and reveal gene acquisitions by horizontal gene transfer.</title>
        <authorList>
            <person name="Misner I."/>
            <person name="Blouin N."/>
            <person name="Leonard G."/>
            <person name="Richards T.A."/>
            <person name="Lane C.E."/>
        </authorList>
    </citation>
    <scope>NUCLEOTIDE SEQUENCE [LARGE SCALE GENOMIC DNA]</scope>
    <source>
        <strain evidence="6 7">ATCC 48635</strain>
    </source>
</reference>
<keyword evidence="7" id="KW-1185">Reference proteome</keyword>
<dbReference type="InterPro" id="IPR059141">
    <property type="entry name" value="Beta-prop_Nup120_160"/>
</dbReference>
<dbReference type="GO" id="GO:0005643">
    <property type="term" value="C:nuclear pore"/>
    <property type="evidence" value="ECO:0007669"/>
    <property type="project" value="UniProtKB-ARBA"/>
</dbReference>
<dbReference type="STRING" id="1202772.A0A1V9Z2N3"/>
<dbReference type="InterPro" id="IPR056535">
    <property type="entry name" value="TPR_NUP160_M"/>
</dbReference>
<evidence type="ECO:0000259" key="4">
    <source>
        <dbReference type="Pfam" id="PF11715"/>
    </source>
</evidence>
<dbReference type="GO" id="GO:0017056">
    <property type="term" value="F:structural constituent of nuclear pore"/>
    <property type="evidence" value="ECO:0007669"/>
    <property type="project" value="TreeGrafter"/>
</dbReference>
<accession>A0A1V9Z2N3</accession>
<dbReference type="Pfam" id="PF23354">
    <property type="entry name" value="TPR_NUP160_120_M"/>
    <property type="match status" value="1"/>
</dbReference>
<dbReference type="InterPro" id="IPR021717">
    <property type="entry name" value="Nucleoporin_Nup160"/>
</dbReference>
<dbReference type="PANTHER" id="PTHR21286:SF0">
    <property type="entry name" value="NUCLEAR PORE COMPLEX PROTEIN NUP160"/>
    <property type="match status" value="1"/>
</dbReference>
<evidence type="ECO:0008006" key="8">
    <source>
        <dbReference type="Google" id="ProtNLM"/>
    </source>
</evidence>
<evidence type="ECO:0000256" key="3">
    <source>
        <dbReference type="ARBA" id="ARBA00023242"/>
    </source>
</evidence>
<dbReference type="EMBL" id="JNBR01000475">
    <property type="protein sequence ID" value="OQR92211.1"/>
    <property type="molecule type" value="Genomic_DNA"/>
</dbReference>
<dbReference type="Pfam" id="PF11715">
    <property type="entry name" value="Beta-prop_Nup120_160"/>
    <property type="match status" value="1"/>
</dbReference>
<feature type="domain" description="Nucleoporin Nup120/160 beta-propeller" evidence="4">
    <location>
        <begin position="83"/>
        <end position="514"/>
    </location>
</feature>
<keyword evidence="3" id="KW-0539">Nucleus</keyword>
<organism evidence="6 7">
    <name type="scientific">Achlya hypogyna</name>
    <name type="common">Oomycete</name>
    <name type="synonym">Protoachlya hypogyna</name>
    <dbReference type="NCBI Taxonomy" id="1202772"/>
    <lineage>
        <taxon>Eukaryota</taxon>
        <taxon>Sar</taxon>
        <taxon>Stramenopiles</taxon>
        <taxon>Oomycota</taxon>
        <taxon>Saprolegniomycetes</taxon>
        <taxon>Saprolegniales</taxon>
        <taxon>Achlyaceae</taxon>
        <taxon>Achlya</taxon>
    </lineage>
</organism>
<evidence type="ECO:0000256" key="2">
    <source>
        <dbReference type="ARBA" id="ARBA00022448"/>
    </source>
</evidence>
<evidence type="ECO:0000313" key="7">
    <source>
        <dbReference type="Proteomes" id="UP000243579"/>
    </source>
</evidence>
<evidence type="ECO:0000256" key="1">
    <source>
        <dbReference type="ARBA" id="ARBA00004123"/>
    </source>
</evidence>
<comment type="subcellular location">
    <subcellularLocation>
        <location evidence="1">Nucleus</location>
    </subcellularLocation>
</comment>